<comment type="function">
    <text evidence="1">Could be involved in insertion of integral membrane proteins into the membrane.</text>
</comment>
<dbReference type="SMART" id="SM01234">
    <property type="entry name" value="Haemolytic"/>
    <property type="match status" value="1"/>
</dbReference>
<keyword evidence="1" id="KW-1003">Cell membrane</keyword>
<comment type="similarity">
    <text evidence="1">Belongs to the UPF0161 family.</text>
</comment>
<dbReference type="AlphaFoldDB" id="N6X4K6"/>
<dbReference type="PATRIC" id="fig|888050.3.peg.856"/>
<evidence type="ECO:0000256" key="2">
    <source>
        <dbReference type="SAM" id="MobiDB-lite"/>
    </source>
</evidence>
<dbReference type="NCBIfam" id="TIGR00278">
    <property type="entry name" value="membrane protein insertion efficiency factor YidD"/>
    <property type="match status" value="1"/>
</dbReference>
<dbReference type="HOGENOM" id="CLU_1860948_0_0_11"/>
<dbReference type="GO" id="GO:0005886">
    <property type="term" value="C:plasma membrane"/>
    <property type="evidence" value="ECO:0007669"/>
    <property type="project" value="UniProtKB-SubCell"/>
</dbReference>
<dbReference type="PANTHER" id="PTHR33383">
    <property type="entry name" value="MEMBRANE PROTEIN INSERTION EFFICIENCY FACTOR-RELATED"/>
    <property type="match status" value="1"/>
</dbReference>
<protein>
    <recommendedName>
        <fullName evidence="1">Putative membrane protein insertion efficiency factor</fullName>
    </recommendedName>
</protein>
<organism evidence="3 4">
    <name type="scientific">Schaalia cardiffensis F0333</name>
    <dbReference type="NCBI Taxonomy" id="888050"/>
    <lineage>
        <taxon>Bacteria</taxon>
        <taxon>Bacillati</taxon>
        <taxon>Actinomycetota</taxon>
        <taxon>Actinomycetes</taxon>
        <taxon>Actinomycetales</taxon>
        <taxon>Actinomycetaceae</taxon>
        <taxon>Schaalia</taxon>
    </lineage>
</organism>
<keyword evidence="4" id="KW-1185">Reference proteome</keyword>
<accession>N6X4K6</accession>
<reference evidence="3 4" key="1">
    <citation type="submission" date="2013-03" db="EMBL/GenBank/DDBJ databases">
        <title>Reference genome for the Human Microbiome Project.</title>
        <authorList>
            <person name="Aqrawi P."/>
            <person name="Ayvaz T."/>
            <person name="Bess C."/>
            <person name="Blankenburg K."/>
            <person name="Coyle M."/>
            <person name="Deng J."/>
            <person name="Forbes L."/>
            <person name="Fowler G."/>
            <person name="Francisco L."/>
            <person name="Fu Q."/>
            <person name="Gibbs R."/>
            <person name="Gross S."/>
            <person name="Gubbala S."/>
            <person name="Hale W."/>
            <person name="Hemphill L."/>
            <person name="Highlander S."/>
            <person name="Hirani K."/>
            <person name="Jackson L."/>
            <person name="Jakkamsetti A."/>
            <person name="Javaid M."/>
            <person name="Jayaseelan J.C."/>
            <person name="Jiang H."/>
            <person name="Joshi V."/>
            <person name="Korchina V."/>
            <person name="Kovar C."/>
            <person name="Lara F."/>
            <person name="Lee S."/>
            <person name="Liu Y."/>
            <person name="Mata R."/>
            <person name="Mathew T."/>
            <person name="Munidasa M."/>
            <person name="Muzny D."/>
            <person name="Nazareth L."/>
            <person name="Ngo R."/>
            <person name="Nguyen L."/>
            <person name="Nguyen N."/>
            <person name="Okwuonu G."/>
            <person name="Ongeri F."/>
            <person name="Palculict T."/>
            <person name="Patil S."/>
            <person name="Petrosino J."/>
            <person name="Pham C."/>
            <person name="Pham P."/>
            <person name="Pu L.-L."/>
            <person name="Qin X."/>
            <person name="Qu J."/>
            <person name="Reid J."/>
            <person name="Ross M."/>
            <person name="Ruth R."/>
            <person name="Saada N."/>
            <person name="San Lucas F."/>
            <person name="Santibanez J."/>
            <person name="Shang Y."/>
            <person name="Simmons D."/>
            <person name="Song X.-Z."/>
            <person name="Tang L.-Y."/>
            <person name="Thornton R."/>
            <person name="Warren J."/>
            <person name="Weissenberger G."/>
            <person name="Wilczek-Boney K."/>
            <person name="Worley K."/>
            <person name="Youmans B."/>
            <person name="Zhang J."/>
            <person name="Zhang L."/>
            <person name="Zhao Z."/>
            <person name="Zhou C."/>
            <person name="Zhu D."/>
            <person name="Zhu Y."/>
        </authorList>
    </citation>
    <scope>NUCLEOTIDE SEQUENCE [LARGE SCALE GENOMIC DNA]</scope>
    <source>
        <strain evidence="3 4">F0333</strain>
    </source>
</reference>
<dbReference type="Proteomes" id="UP000013015">
    <property type="component" value="Unassembled WGS sequence"/>
</dbReference>
<evidence type="ECO:0000313" key="3">
    <source>
        <dbReference type="EMBL" id="ENO18337.1"/>
    </source>
</evidence>
<dbReference type="STRING" id="888050.HMPREF9004_0906"/>
<sequence length="156" mass="17137">MVFTAPIRLYQQFLSPALGPRCRYSPSCSAYTLQAIETHGAIKGIVLGCWRLLRCNPWSLGGVDHVPEKGRWTPDPWIPPEDWVGNAIIERPLPMGMSPNMESKDSIDLEDEGREVSIRPGSVHHPIDEAHSPDLVPENHPAKAGQSKGAPGVRTS</sequence>
<proteinExistence type="inferred from homology"/>
<feature type="region of interest" description="Disordered" evidence="2">
    <location>
        <begin position="94"/>
        <end position="156"/>
    </location>
</feature>
<dbReference type="EMBL" id="AQHZ01000015">
    <property type="protein sequence ID" value="ENO18337.1"/>
    <property type="molecule type" value="Genomic_DNA"/>
</dbReference>
<evidence type="ECO:0000256" key="1">
    <source>
        <dbReference type="HAMAP-Rule" id="MF_00386"/>
    </source>
</evidence>
<comment type="subcellular location">
    <subcellularLocation>
        <location evidence="1">Cell membrane</location>
        <topology evidence="1">Peripheral membrane protein</topology>
        <orientation evidence="1">Cytoplasmic side</orientation>
    </subcellularLocation>
</comment>
<evidence type="ECO:0000313" key="4">
    <source>
        <dbReference type="Proteomes" id="UP000013015"/>
    </source>
</evidence>
<keyword evidence="1" id="KW-0472">Membrane</keyword>
<name>N6X4K6_9ACTO</name>
<dbReference type="eggNOG" id="COG0759">
    <property type="taxonomic scope" value="Bacteria"/>
</dbReference>
<comment type="caution">
    <text evidence="3">The sequence shown here is derived from an EMBL/GenBank/DDBJ whole genome shotgun (WGS) entry which is preliminary data.</text>
</comment>
<dbReference type="Pfam" id="PF01809">
    <property type="entry name" value="YidD"/>
    <property type="match status" value="1"/>
</dbReference>
<dbReference type="InterPro" id="IPR002696">
    <property type="entry name" value="Membr_insert_effic_factor_YidD"/>
</dbReference>
<gene>
    <name evidence="3" type="ORF">HMPREF9004_0906</name>
</gene>
<dbReference type="PANTHER" id="PTHR33383:SF1">
    <property type="entry name" value="MEMBRANE PROTEIN INSERTION EFFICIENCY FACTOR-RELATED"/>
    <property type="match status" value="1"/>
</dbReference>
<dbReference type="HAMAP" id="MF_00386">
    <property type="entry name" value="UPF0161_YidD"/>
    <property type="match status" value="1"/>
</dbReference>